<dbReference type="PANTHER" id="PTHR11573">
    <property type="entry name" value="RIBONUCLEOSIDE-DIPHOSPHATE REDUCTASE LARGE CHAIN"/>
    <property type="match status" value="1"/>
</dbReference>
<evidence type="ECO:0000256" key="10">
    <source>
        <dbReference type="RuleBase" id="RU003410"/>
    </source>
</evidence>
<dbReference type="Pfam" id="PF00317">
    <property type="entry name" value="Ribonuc_red_lgN"/>
    <property type="match status" value="1"/>
</dbReference>
<keyword evidence="3" id="KW-0021">Allosteric enzyme</keyword>
<dbReference type="InterPro" id="IPR008926">
    <property type="entry name" value="RNR_R1-su_N"/>
</dbReference>
<keyword evidence="6 10" id="KW-0560">Oxidoreductase</keyword>
<evidence type="ECO:0000313" key="13">
    <source>
        <dbReference type="Proteomes" id="UP000289257"/>
    </source>
</evidence>
<evidence type="ECO:0000256" key="1">
    <source>
        <dbReference type="ARBA" id="ARBA00010406"/>
    </source>
</evidence>
<dbReference type="GO" id="GO:0009263">
    <property type="term" value="P:deoxyribonucleotide biosynthetic process"/>
    <property type="evidence" value="ECO:0007669"/>
    <property type="project" value="UniProtKB-KW"/>
</dbReference>
<dbReference type="EC" id="1.17.4.1" evidence="2 10"/>
<evidence type="ECO:0000313" key="12">
    <source>
        <dbReference type="EMBL" id="RWZ78411.1"/>
    </source>
</evidence>
<dbReference type="InterPro" id="IPR013509">
    <property type="entry name" value="RNR_lsu_N"/>
</dbReference>
<keyword evidence="7 10" id="KW-0215">Deoxyribonucleotide synthesis</keyword>
<dbReference type="InterPro" id="IPR005144">
    <property type="entry name" value="ATP-cone_dom"/>
</dbReference>
<keyword evidence="13" id="KW-1185">Reference proteome</keyword>
<reference evidence="12" key="1">
    <citation type="submission" date="2019-01" db="EMBL/GenBank/DDBJ databases">
        <title>Genomic signatures and co-occurrence patterns of the ultra-small Saccharimodia (Patescibacteria phylum) suggest a symbiotic lifestyle.</title>
        <authorList>
            <person name="Lemos L."/>
            <person name="Medeiros J."/>
            <person name="Andreote F."/>
            <person name="Fernandes G."/>
            <person name="Varani A."/>
            <person name="Oliveira G."/>
            <person name="Pylro V."/>
        </authorList>
    </citation>
    <scope>NUCLEOTIDE SEQUENCE [LARGE SCALE GENOMIC DNA]</scope>
    <source>
        <strain evidence="12">AMD02</strain>
    </source>
</reference>
<dbReference type="PROSITE" id="PS51161">
    <property type="entry name" value="ATP_CONE"/>
    <property type="match status" value="1"/>
</dbReference>
<dbReference type="NCBIfam" id="TIGR02506">
    <property type="entry name" value="NrdE_NrdA"/>
    <property type="match status" value="1"/>
</dbReference>
<evidence type="ECO:0000256" key="8">
    <source>
        <dbReference type="ARBA" id="ARBA00047754"/>
    </source>
</evidence>
<evidence type="ECO:0000256" key="2">
    <source>
        <dbReference type="ARBA" id="ARBA00012274"/>
    </source>
</evidence>
<protein>
    <recommendedName>
        <fullName evidence="2 10">Ribonucleoside-diphosphate reductase</fullName>
        <ecNumber evidence="2 10">1.17.4.1</ecNumber>
    </recommendedName>
</protein>
<comment type="catalytic activity">
    <reaction evidence="8 10">
        <text>a 2'-deoxyribonucleoside 5'-diphosphate + [thioredoxin]-disulfide + H2O = a ribonucleoside 5'-diphosphate + [thioredoxin]-dithiol</text>
        <dbReference type="Rhea" id="RHEA:23252"/>
        <dbReference type="Rhea" id="RHEA-COMP:10698"/>
        <dbReference type="Rhea" id="RHEA-COMP:10700"/>
        <dbReference type="ChEBI" id="CHEBI:15377"/>
        <dbReference type="ChEBI" id="CHEBI:29950"/>
        <dbReference type="ChEBI" id="CHEBI:50058"/>
        <dbReference type="ChEBI" id="CHEBI:57930"/>
        <dbReference type="ChEBI" id="CHEBI:73316"/>
        <dbReference type="EC" id="1.17.4.1"/>
    </reaction>
</comment>
<evidence type="ECO:0000259" key="11">
    <source>
        <dbReference type="PROSITE" id="PS51161"/>
    </source>
</evidence>
<comment type="similarity">
    <text evidence="1 10">Belongs to the ribonucleoside diphosphate reductase large chain family.</text>
</comment>
<sequence length="801" mass="89457">MSAITVVKRDGTREPFDANKINLALVEASEGLPDQISKVVQVASELQLTLFDGITSEQLDEAVIHTALQNVKDDPDFDIIASRLLLKNIYKNILGKYKTAAELKKLHEDKFVQYLKDGVAEGLLDERMNGKLFDLKKLAKALDPTKDGLSKYLGVVTNKNRYALRRQSGAPVEVPQFTHMRIAMGLSFNAEDPTACALDFYEHMSNLDYVPGGSTRVNAGGSFPQLSNCFLIEVQDDMESIAKGVRDVMWIAKGTGGIGISLNKLRAAGSPVKTTNTESTGPIPFMKMIDTALFAVSRKGKKAGAAALYMENWHLNFPQFLDLKQNSGDPYLRTRLANTAVFISDEFMKRVEKDQDWYLFDPAEVADLPELYGAAFSEAYKNYVKKAEAGEMRDFIKTKAREQFRQILITLQATSHPWLTWKDTINVRALNNNTSTIHLSNLCTEITLPQDKDNTAVCNLVSINLTAHLNADRTWDWDRLAESSRSAIRQLDNLCDITNTPVPEAMNSNQQNRALGLGFMGFTDVIEKLGYSYESEEAYDLIDQIAEFISYHAIDESADLAKKYGSYPQFKGSGWSKGVLPIDTVDTLAADRKVKVEVNRKTRLDWEALRTKVKKGMRNATLMAIAPTANIAHIAGTTPGLDPQFAQIFSRATLNGKFLEVNTNLVHDLKELGIWDDVKEDILIAQGDVQNIEAIPQVLKDVYKTSFQLSPYSFIEVAARAQKWVDQAISRNMYLETRDIDDMVAIYTAAWKRGLKTTYYLHVKPRHTAEQSTTKVNKAESSDGGSRKVGFGFARKQEVGV</sequence>
<dbReference type="GO" id="GO:0005971">
    <property type="term" value="C:ribonucleoside-diphosphate reductase complex"/>
    <property type="evidence" value="ECO:0007669"/>
    <property type="project" value="TreeGrafter"/>
</dbReference>
<dbReference type="UniPathway" id="UPA00326"/>
<dbReference type="SUPFAM" id="SSF51998">
    <property type="entry name" value="PFL-like glycyl radical enzymes"/>
    <property type="match status" value="1"/>
</dbReference>
<evidence type="ECO:0000256" key="9">
    <source>
        <dbReference type="PROSITE-ProRule" id="PRU00492"/>
    </source>
</evidence>
<keyword evidence="4 9" id="KW-0547">Nucleotide-binding</keyword>
<dbReference type="AlphaFoldDB" id="A0A4Q0AGX4"/>
<dbReference type="Pfam" id="PF02867">
    <property type="entry name" value="Ribonuc_red_lgC"/>
    <property type="match status" value="1"/>
</dbReference>
<dbReference type="SUPFAM" id="SSF48168">
    <property type="entry name" value="R1 subunit of ribonucleotide reductase, N-terminal domain"/>
    <property type="match status" value="1"/>
</dbReference>
<dbReference type="PANTHER" id="PTHR11573:SF6">
    <property type="entry name" value="RIBONUCLEOSIDE-DIPHOSPHATE REDUCTASE LARGE SUBUNIT"/>
    <property type="match status" value="1"/>
</dbReference>
<feature type="domain" description="ATP-cone" evidence="11">
    <location>
        <begin position="4"/>
        <end position="95"/>
    </location>
</feature>
<proteinExistence type="inferred from homology"/>
<evidence type="ECO:0000256" key="7">
    <source>
        <dbReference type="ARBA" id="ARBA00023116"/>
    </source>
</evidence>
<dbReference type="GO" id="GO:0005524">
    <property type="term" value="F:ATP binding"/>
    <property type="evidence" value="ECO:0007669"/>
    <property type="project" value="UniProtKB-UniRule"/>
</dbReference>
<evidence type="ECO:0000256" key="5">
    <source>
        <dbReference type="ARBA" id="ARBA00022840"/>
    </source>
</evidence>
<dbReference type="PROSITE" id="PS00089">
    <property type="entry name" value="RIBORED_LARGE"/>
    <property type="match status" value="1"/>
</dbReference>
<dbReference type="InterPro" id="IPR013346">
    <property type="entry name" value="NrdE_NrdA_C"/>
</dbReference>
<evidence type="ECO:0000256" key="3">
    <source>
        <dbReference type="ARBA" id="ARBA00022533"/>
    </source>
</evidence>
<evidence type="ECO:0000256" key="4">
    <source>
        <dbReference type="ARBA" id="ARBA00022741"/>
    </source>
</evidence>
<organism evidence="12 13">
    <name type="scientific">Candidatus Microsaccharimonas sossegonensis</name>
    <dbReference type="NCBI Taxonomy" id="2506948"/>
    <lineage>
        <taxon>Bacteria</taxon>
        <taxon>Candidatus Saccharimonadota</taxon>
        <taxon>Candidatus Saccharimonadia</taxon>
        <taxon>Candidatus Saccharimonadales</taxon>
        <taxon>Candidatus Saccharimonadaceae</taxon>
        <taxon>Candidatus Microsaccharimonas</taxon>
    </lineage>
</organism>
<dbReference type="NCBIfam" id="NF005101">
    <property type="entry name" value="PRK06539.1"/>
    <property type="match status" value="1"/>
</dbReference>
<comment type="function">
    <text evidence="10">Provides the precursors necessary for DNA synthesis. Catalyzes the biosynthesis of deoxyribonucleotides from the corresponding ribonucleotides.</text>
</comment>
<dbReference type="InterPro" id="IPR000788">
    <property type="entry name" value="RNR_lg_C"/>
</dbReference>
<dbReference type="Gene3D" id="3.20.70.20">
    <property type="match status" value="1"/>
</dbReference>
<dbReference type="Pfam" id="PF03477">
    <property type="entry name" value="ATP-cone"/>
    <property type="match status" value="1"/>
</dbReference>
<evidence type="ECO:0000256" key="6">
    <source>
        <dbReference type="ARBA" id="ARBA00023002"/>
    </source>
</evidence>
<dbReference type="GO" id="GO:0004748">
    <property type="term" value="F:ribonucleoside-diphosphate reductase activity, thioredoxin disulfide as acceptor"/>
    <property type="evidence" value="ECO:0007669"/>
    <property type="project" value="UniProtKB-EC"/>
</dbReference>
<dbReference type="EMBL" id="SCKX01000001">
    <property type="protein sequence ID" value="RWZ78411.1"/>
    <property type="molecule type" value="Genomic_DNA"/>
</dbReference>
<dbReference type="Proteomes" id="UP000289257">
    <property type="component" value="Unassembled WGS sequence"/>
</dbReference>
<keyword evidence="5 9" id="KW-0067">ATP-binding</keyword>
<dbReference type="PRINTS" id="PR01183">
    <property type="entry name" value="RIBORDTASEM1"/>
</dbReference>
<name>A0A4Q0AGX4_9BACT</name>
<gene>
    <name evidence="12" type="ORF">EOT05_01470</name>
</gene>
<accession>A0A4Q0AGX4</accession>
<dbReference type="InterPro" id="IPR039718">
    <property type="entry name" value="Rrm1"/>
</dbReference>
<comment type="caution">
    <text evidence="12">The sequence shown here is derived from an EMBL/GenBank/DDBJ whole genome shotgun (WGS) entry which is preliminary data.</text>
</comment>